<accession>A0ABN9ELX8</accession>
<protein>
    <submittedName>
        <fullName evidence="1">Uncharacterized protein</fullName>
    </submittedName>
</protein>
<evidence type="ECO:0000313" key="2">
    <source>
        <dbReference type="Proteomes" id="UP001162483"/>
    </source>
</evidence>
<dbReference type="EMBL" id="CATNWA010015689">
    <property type="protein sequence ID" value="CAI9585804.1"/>
    <property type="molecule type" value="Genomic_DNA"/>
</dbReference>
<feature type="non-terminal residue" evidence="1">
    <location>
        <position position="93"/>
    </location>
</feature>
<name>A0ABN9ELX8_9NEOB</name>
<reference evidence="1" key="1">
    <citation type="submission" date="2023-05" db="EMBL/GenBank/DDBJ databases">
        <authorList>
            <person name="Stuckert A."/>
        </authorList>
    </citation>
    <scope>NUCLEOTIDE SEQUENCE</scope>
</reference>
<sequence length="93" mass="9878">MDSADHILRKVLPIRSIVTEQIGTDHQCPTVPPTLVQQCHPPVPSSCAHQCPAVLLSSSGSQCCQSAPPISATYQYPSLLHISAASLVPPHQC</sequence>
<dbReference type="Proteomes" id="UP001162483">
    <property type="component" value="Unassembled WGS sequence"/>
</dbReference>
<keyword evidence="2" id="KW-1185">Reference proteome</keyword>
<evidence type="ECO:0000313" key="1">
    <source>
        <dbReference type="EMBL" id="CAI9585804.1"/>
    </source>
</evidence>
<comment type="caution">
    <text evidence="1">The sequence shown here is derived from an EMBL/GenBank/DDBJ whole genome shotgun (WGS) entry which is preliminary data.</text>
</comment>
<proteinExistence type="predicted"/>
<gene>
    <name evidence="1" type="ORF">SPARVUS_LOCUS10273530</name>
</gene>
<organism evidence="1 2">
    <name type="scientific">Staurois parvus</name>
    <dbReference type="NCBI Taxonomy" id="386267"/>
    <lineage>
        <taxon>Eukaryota</taxon>
        <taxon>Metazoa</taxon>
        <taxon>Chordata</taxon>
        <taxon>Craniata</taxon>
        <taxon>Vertebrata</taxon>
        <taxon>Euteleostomi</taxon>
        <taxon>Amphibia</taxon>
        <taxon>Batrachia</taxon>
        <taxon>Anura</taxon>
        <taxon>Neobatrachia</taxon>
        <taxon>Ranoidea</taxon>
        <taxon>Ranidae</taxon>
        <taxon>Staurois</taxon>
    </lineage>
</organism>